<evidence type="ECO:0000313" key="11">
    <source>
        <dbReference type="Proteomes" id="UP000204221"/>
    </source>
</evidence>
<evidence type="ECO:0000256" key="6">
    <source>
        <dbReference type="ARBA" id="ARBA00022989"/>
    </source>
</evidence>
<dbReference type="InterPro" id="IPR004706">
    <property type="entry name" value="Arsenical-R_Acr3"/>
</dbReference>
<keyword evidence="11" id="KW-1185">Reference proteome</keyword>
<reference evidence="10 11" key="1">
    <citation type="submission" date="2017-07" db="EMBL/GenBank/DDBJ databases">
        <title>Complete genome sequence of Actinoalloteichus hoggarensis DSM 45943, type strain of Actinoalloteichus hoggarensis.</title>
        <authorList>
            <person name="Ruckert C."/>
            <person name="Nouioui I."/>
            <person name="Willmese J."/>
            <person name="van Wezel G."/>
            <person name="Klenk H.-P."/>
            <person name="Kalinowski J."/>
            <person name="Zotchev S.B."/>
        </authorList>
    </citation>
    <scope>NUCLEOTIDE SEQUENCE [LARGE SCALE GENOMIC DNA]</scope>
    <source>
        <strain evidence="10 11">DSM 45943</strain>
    </source>
</reference>
<dbReference type="KEGG" id="ahg:AHOG_04050"/>
<keyword evidence="7 9" id="KW-0472">Membrane</keyword>
<evidence type="ECO:0000256" key="7">
    <source>
        <dbReference type="ARBA" id="ARBA00023136"/>
    </source>
</evidence>
<keyword evidence="3" id="KW-0813">Transport</keyword>
<feature type="transmembrane region" description="Helical" evidence="9">
    <location>
        <begin position="63"/>
        <end position="81"/>
    </location>
</feature>
<evidence type="ECO:0000256" key="2">
    <source>
        <dbReference type="ARBA" id="ARBA00010110"/>
    </source>
</evidence>
<evidence type="ECO:0000256" key="4">
    <source>
        <dbReference type="ARBA" id="ARBA00022475"/>
    </source>
</evidence>
<evidence type="ECO:0000256" key="3">
    <source>
        <dbReference type="ARBA" id="ARBA00022448"/>
    </source>
</evidence>
<dbReference type="InterPro" id="IPR002657">
    <property type="entry name" value="BilAc:Na_symport/Acr3"/>
</dbReference>
<dbReference type="InterPro" id="IPR038770">
    <property type="entry name" value="Na+/solute_symporter_sf"/>
</dbReference>
<feature type="transmembrane region" description="Helical" evidence="9">
    <location>
        <begin position="150"/>
        <end position="170"/>
    </location>
</feature>
<proteinExistence type="inferred from homology"/>
<feature type="compositionally biased region" description="Low complexity" evidence="8">
    <location>
        <begin position="21"/>
        <end position="30"/>
    </location>
</feature>
<feature type="region of interest" description="Disordered" evidence="8">
    <location>
        <begin position="199"/>
        <end position="226"/>
    </location>
</feature>
<feature type="transmembrane region" description="Helical" evidence="9">
    <location>
        <begin position="87"/>
        <end position="110"/>
    </location>
</feature>
<organism evidence="10 11">
    <name type="scientific">Actinoalloteichus hoggarensis</name>
    <dbReference type="NCBI Taxonomy" id="1470176"/>
    <lineage>
        <taxon>Bacteria</taxon>
        <taxon>Bacillati</taxon>
        <taxon>Actinomycetota</taxon>
        <taxon>Actinomycetes</taxon>
        <taxon>Pseudonocardiales</taxon>
        <taxon>Pseudonocardiaceae</taxon>
        <taxon>Actinoalloteichus</taxon>
    </lineage>
</organism>
<dbReference type="RefSeq" id="WP_376700064.1">
    <property type="nucleotide sequence ID" value="NZ_CP022521.1"/>
</dbReference>
<dbReference type="Gene3D" id="1.20.1530.20">
    <property type="match status" value="1"/>
</dbReference>
<evidence type="ECO:0000256" key="1">
    <source>
        <dbReference type="ARBA" id="ARBA00004651"/>
    </source>
</evidence>
<evidence type="ECO:0000256" key="5">
    <source>
        <dbReference type="ARBA" id="ARBA00022692"/>
    </source>
</evidence>
<evidence type="ECO:0000313" key="10">
    <source>
        <dbReference type="EMBL" id="ASO18466.1"/>
    </source>
</evidence>
<comment type="similarity">
    <text evidence="2">Belongs to the arsenical resistance-3 (ACR3) (TC 2.A.59) family.</text>
</comment>
<dbReference type="AlphaFoldDB" id="A0A221VY51"/>
<keyword evidence="6 9" id="KW-1133">Transmembrane helix</keyword>
<dbReference type="GO" id="GO:0015104">
    <property type="term" value="F:antimonite transmembrane transporter activity"/>
    <property type="evidence" value="ECO:0007669"/>
    <property type="project" value="TreeGrafter"/>
</dbReference>
<dbReference type="PANTHER" id="PTHR43057:SF1">
    <property type="entry name" value="ARSENICAL-RESISTANCE PROTEIN 3"/>
    <property type="match status" value="1"/>
</dbReference>
<dbReference type="EMBL" id="CP022521">
    <property type="protein sequence ID" value="ASO18466.1"/>
    <property type="molecule type" value="Genomic_DNA"/>
</dbReference>
<name>A0A221VY51_9PSEU</name>
<evidence type="ECO:0000256" key="9">
    <source>
        <dbReference type="SAM" id="Phobius"/>
    </source>
</evidence>
<sequence>MERHQVPGRPSGRLPGLQRLPSRGPPGSRSTPVLPLLLYAPSSASRSASSAERSAIGGYSPRSSWSTVLVPAVVWLLSWTVAHDQVLLVGVLFALPARCIDYAILFAGLVGGDAEKLLAAPPLPMFAQTLLLPLYLWLFVGAEFVRPVEFAPFTEAFALTIIAPLVAAALTRLAAARSRAGPKVGRTVTGAMARSWSRRRRRGRLTGRRRERRTRRCSPSRSAALR</sequence>
<dbReference type="PANTHER" id="PTHR43057">
    <property type="entry name" value="ARSENITE EFFLUX TRANSPORTER"/>
    <property type="match status" value="1"/>
</dbReference>
<comment type="subcellular location">
    <subcellularLocation>
        <location evidence="1">Cell membrane</location>
        <topology evidence="1">Multi-pass membrane protein</topology>
    </subcellularLocation>
</comment>
<evidence type="ECO:0000256" key="8">
    <source>
        <dbReference type="SAM" id="MobiDB-lite"/>
    </source>
</evidence>
<feature type="region of interest" description="Disordered" evidence="8">
    <location>
        <begin position="1"/>
        <end position="32"/>
    </location>
</feature>
<accession>A0A221VY51</accession>
<dbReference type="GO" id="GO:0015297">
    <property type="term" value="F:antiporter activity"/>
    <property type="evidence" value="ECO:0007669"/>
    <property type="project" value="InterPro"/>
</dbReference>
<keyword evidence="4" id="KW-1003">Cell membrane</keyword>
<feature type="transmembrane region" description="Helical" evidence="9">
    <location>
        <begin position="117"/>
        <end position="138"/>
    </location>
</feature>
<protein>
    <submittedName>
        <fullName evidence="10">Uncharacterized protein</fullName>
    </submittedName>
</protein>
<feature type="compositionally biased region" description="Basic residues" evidence="8">
    <location>
        <begin position="199"/>
        <end position="218"/>
    </location>
</feature>
<dbReference type="Pfam" id="PF01758">
    <property type="entry name" value="SBF"/>
    <property type="match status" value="1"/>
</dbReference>
<dbReference type="Proteomes" id="UP000204221">
    <property type="component" value="Chromosome"/>
</dbReference>
<dbReference type="GO" id="GO:0015105">
    <property type="term" value="F:arsenite transmembrane transporter activity"/>
    <property type="evidence" value="ECO:0007669"/>
    <property type="project" value="TreeGrafter"/>
</dbReference>
<gene>
    <name evidence="10" type="ORF">AHOG_04050</name>
</gene>
<keyword evidence="5 9" id="KW-0812">Transmembrane</keyword>
<dbReference type="GO" id="GO:0005886">
    <property type="term" value="C:plasma membrane"/>
    <property type="evidence" value="ECO:0007669"/>
    <property type="project" value="UniProtKB-SubCell"/>
</dbReference>